<dbReference type="AlphaFoldDB" id="A0A7J8NC82"/>
<feature type="coiled-coil region" evidence="1">
    <location>
        <begin position="24"/>
        <end position="51"/>
    </location>
</feature>
<comment type="caution">
    <text evidence="3">The sequence shown here is derived from an EMBL/GenBank/DDBJ whole genome shotgun (WGS) entry which is preliminary data.</text>
</comment>
<feature type="domain" description="CCDC93 coiled-coil" evidence="2">
    <location>
        <begin position="7"/>
        <end position="151"/>
    </location>
</feature>
<dbReference type="Pfam" id="PF09762">
    <property type="entry name" value="CCDC93_CC"/>
    <property type="match status" value="1"/>
</dbReference>
<sequence>MQEGSSEQEFNSIRASIAMLNSNLDQQNQRKISVLNELQNLQEKIRKEGAESKVKKFVSLLENLKLLERQESEIRCDFDAKRSSLEAEVSDLEEKIAAGSDSKMLSRGLDGSLNESLQKLNTAKRELAARLRAIVSIKRQLDDAPSQSELI</sequence>
<evidence type="ECO:0000313" key="3">
    <source>
        <dbReference type="EMBL" id="MBA0574444.1"/>
    </source>
</evidence>
<dbReference type="EMBL" id="JABEZX010000013">
    <property type="protein sequence ID" value="MBA0574444.1"/>
    <property type="molecule type" value="Genomic_DNA"/>
</dbReference>
<evidence type="ECO:0000256" key="1">
    <source>
        <dbReference type="SAM" id="Coils"/>
    </source>
</evidence>
<gene>
    <name evidence="3" type="ORF">Golob_001648</name>
</gene>
<accession>A0A7J8NC82</accession>
<reference evidence="3 4" key="1">
    <citation type="journal article" date="2019" name="Genome Biol. Evol.">
        <title>Insights into the evolution of the New World diploid cottons (Gossypium, subgenus Houzingenia) based on genome sequencing.</title>
        <authorList>
            <person name="Grover C.E."/>
            <person name="Arick M.A. 2nd"/>
            <person name="Thrash A."/>
            <person name="Conover J.L."/>
            <person name="Sanders W.S."/>
            <person name="Peterson D.G."/>
            <person name="Frelichowski J.E."/>
            <person name="Scheffler J.A."/>
            <person name="Scheffler B.E."/>
            <person name="Wendel J.F."/>
        </authorList>
    </citation>
    <scope>NUCLEOTIDE SEQUENCE [LARGE SCALE GENOMIC DNA]</scope>
    <source>
        <strain evidence="3">157</strain>
        <tissue evidence="3">Leaf</tissue>
    </source>
</reference>
<keyword evidence="1" id="KW-0175">Coiled coil</keyword>
<proteinExistence type="predicted"/>
<dbReference type="PANTHER" id="PTHR16441">
    <property type="entry name" value="FIDIPIDINE"/>
    <property type="match status" value="1"/>
</dbReference>
<dbReference type="InterPro" id="IPR019159">
    <property type="entry name" value="CCDC93_CC"/>
</dbReference>
<dbReference type="InterPro" id="IPR039116">
    <property type="entry name" value="CCDC93"/>
</dbReference>
<evidence type="ECO:0000259" key="2">
    <source>
        <dbReference type="Pfam" id="PF09762"/>
    </source>
</evidence>
<dbReference type="GO" id="GO:0006893">
    <property type="term" value="P:Golgi to plasma membrane transport"/>
    <property type="evidence" value="ECO:0007669"/>
    <property type="project" value="TreeGrafter"/>
</dbReference>
<protein>
    <recommendedName>
        <fullName evidence="2">CCDC93 coiled-coil domain-containing protein</fullName>
    </recommendedName>
</protein>
<name>A0A7J8NC82_9ROSI</name>
<dbReference type="PANTHER" id="PTHR16441:SF0">
    <property type="entry name" value="COILED-COIL DOMAIN-CONTAINING PROTEIN 93"/>
    <property type="match status" value="1"/>
</dbReference>
<evidence type="ECO:0000313" key="4">
    <source>
        <dbReference type="Proteomes" id="UP000593572"/>
    </source>
</evidence>
<dbReference type="Proteomes" id="UP000593572">
    <property type="component" value="Unassembled WGS sequence"/>
</dbReference>
<organism evidence="3 4">
    <name type="scientific">Gossypium lobatum</name>
    <dbReference type="NCBI Taxonomy" id="34289"/>
    <lineage>
        <taxon>Eukaryota</taxon>
        <taxon>Viridiplantae</taxon>
        <taxon>Streptophyta</taxon>
        <taxon>Embryophyta</taxon>
        <taxon>Tracheophyta</taxon>
        <taxon>Spermatophyta</taxon>
        <taxon>Magnoliopsida</taxon>
        <taxon>eudicotyledons</taxon>
        <taxon>Gunneridae</taxon>
        <taxon>Pentapetalae</taxon>
        <taxon>rosids</taxon>
        <taxon>malvids</taxon>
        <taxon>Malvales</taxon>
        <taxon>Malvaceae</taxon>
        <taxon>Malvoideae</taxon>
        <taxon>Gossypium</taxon>
    </lineage>
</organism>
<keyword evidence="4" id="KW-1185">Reference proteome</keyword>
<feature type="non-terminal residue" evidence="3">
    <location>
        <position position="1"/>
    </location>
</feature>